<sequence length="98" mass="11401">MTNVLEINAKEYIINKDTDDMEKEIKNGLVIEKVDLGLTENIRGHNFIKPKIEEKFWVMKENGNWKITDISNCKVDIKTRLLDNNTVCFITWNNTLSG</sequence>
<evidence type="ECO:0000313" key="1">
    <source>
        <dbReference type="EMBL" id="DAG03272.1"/>
    </source>
</evidence>
<reference evidence="1" key="1">
    <citation type="journal article" date="2021" name="Proc. Natl. Acad. Sci. U.S.A.">
        <title>A Catalog of Tens of Thousands of Viruses from Human Metagenomes Reveals Hidden Associations with Chronic Diseases.</title>
        <authorList>
            <person name="Tisza M.J."/>
            <person name="Buck C.B."/>
        </authorList>
    </citation>
    <scope>NUCLEOTIDE SEQUENCE</scope>
    <source>
        <strain evidence="1">Ct2D011</strain>
    </source>
</reference>
<accession>A0A8S5V9A2</accession>
<dbReference type="EMBL" id="BK016226">
    <property type="protein sequence ID" value="DAG03272.1"/>
    <property type="molecule type" value="Genomic_DNA"/>
</dbReference>
<protein>
    <submittedName>
        <fullName evidence="1">Uncharacterized protein</fullName>
    </submittedName>
</protein>
<organism evidence="1">
    <name type="scientific">Siphoviridae sp. ct2D011</name>
    <dbReference type="NCBI Taxonomy" id="2825314"/>
    <lineage>
        <taxon>Viruses</taxon>
        <taxon>Duplodnaviria</taxon>
        <taxon>Heunggongvirae</taxon>
        <taxon>Uroviricota</taxon>
        <taxon>Caudoviricetes</taxon>
    </lineage>
</organism>
<name>A0A8S5V9A2_9CAUD</name>
<proteinExistence type="predicted"/>